<reference evidence="8 9" key="1">
    <citation type="submission" date="2018-06" db="EMBL/GenBank/DDBJ databases">
        <title>Genomic Encyclopedia of Archaeal and Bacterial Type Strains, Phase II (KMG-II): from individual species to whole genera.</title>
        <authorList>
            <person name="Goeker M."/>
        </authorList>
    </citation>
    <scope>NUCLEOTIDE SEQUENCE [LARGE SCALE GENOMIC DNA]</scope>
    <source>
        <strain evidence="8 9">DSM 12408</strain>
    </source>
</reference>
<evidence type="ECO:0000259" key="7">
    <source>
        <dbReference type="PROSITE" id="PS51352"/>
    </source>
</evidence>
<dbReference type="PANTHER" id="PTHR43110">
    <property type="entry name" value="THIOL PEROXIDASE"/>
    <property type="match status" value="1"/>
</dbReference>
<dbReference type="NCBIfam" id="NF001808">
    <property type="entry name" value="PRK00522.1"/>
    <property type="match status" value="1"/>
</dbReference>
<evidence type="ECO:0000256" key="2">
    <source>
        <dbReference type="ARBA" id="ARBA00022862"/>
    </source>
</evidence>
<comment type="subunit">
    <text evidence="6">Homodimer.</text>
</comment>
<keyword evidence="5 6" id="KW-0676">Redox-active center</keyword>
<dbReference type="EMBL" id="QLLQ01000012">
    <property type="protein sequence ID" value="RAJ21081.1"/>
    <property type="molecule type" value="Genomic_DNA"/>
</dbReference>
<evidence type="ECO:0000256" key="4">
    <source>
        <dbReference type="ARBA" id="ARBA00023157"/>
    </source>
</evidence>
<dbReference type="InterPro" id="IPR013740">
    <property type="entry name" value="Redoxin"/>
</dbReference>
<dbReference type="InterPro" id="IPR050455">
    <property type="entry name" value="Tpx_Peroxidase_subfamily"/>
</dbReference>
<proteinExistence type="inferred from homology"/>
<dbReference type="CDD" id="cd03014">
    <property type="entry name" value="PRX_Atyp2cys"/>
    <property type="match status" value="1"/>
</dbReference>
<evidence type="ECO:0000313" key="9">
    <source>
        <dbReference type="Proteomes" id="UP000248987"/>
    </source>
</evidence>
<comment type="miscellaneous">
    <text evidence="6">The active site is a conserved redox-active cysteine residue, the peroxidatic cysteine (C(P)), which makes the nucleophilic attack on the peroxide substrate. The peroxide oxidizes the C(P)-SH to cysteine sulfenic acid (C(P)-SOH), which then reacts with another cysteine residue, the resolving cysteine (C(R)), to form a disulfide bridge. The disulfide is subsequently reduced by an appropriate electron donor to complete the catalytic cycle. In this atypical 2-Cys peroxiredoxin, C(R) is present in the same subunit to form an intramolecular disulfide. The disulfide is subsequently reduced by thioredoxin.</text>
</comment>
<sequence length="166" mass="17936">MATITLKGNPITTNGELPKKGTDVPNFKLVATDLSSKSLNDYLGHNVVLNIFPSVDTGVCAQSVRTFNEKASGLENTKVLCISKDLPFALARFCGAEGLENVECLSDYRDGNFGKSFGLTIVDGPFEGLHSRCVVVLNKKAEVIYTEQVSEISEEPNYEAALQSLS</sequence>
<organism evidence="8 9">
    <name type="scientific">Gelidibacter algens</name>
    <dbReference type="NCBI Taxonomy" id="49280"/>
    <lineage>
        <taxon>Bacteria</taxon>
        <taxon>Pseudomonadati</taxon>
        <taxon>Bacteroidota</taxon>
        <taxon>Flavobacteriia</taxon>
        <taxon>Flavobacteriales</taxon>
        <taxon>Flavobacteriaceae</taxon>
        <taxon>Gelidibacter</taxon>
    </lineage>
</organism>
<evidence type="ECO:0000256" key="6">
    <source>
        <dbReference type="HAMAP-Rule" id="MF_00269"/>
    </source>
</evidence>
<comment type="caution">
    <text evidence="8">The sequence shown here is derived from an EMBL/GenBank/DDBJ whole genome shotgun (WGS) entry which is preliminary data.</text>
</comment>
<dbReference type="EC" id="1.11.1.24" evidence="6"/>
<feature type="disulfide bond" description="Redox-active" evidence="6">
    <location>
        <begin position="60"/>
        <end position="94"/>
    </location>
</feature>
<dbReference type="InterPro" id="IPR013766">
    <property type="entry name" value="Thioredoxin_domain"/>
</dbReference>
<keyword evidence="3 6" id="KW-0560">Oxidoreductase</keyword>
<dbReference type="PANTHER" id="PTHR43110:SF1">
    <property type="entry name" value="THIOL PEROXIDASE"/>
    <property type="match status" value="1"/>
</dbReference>
<comment type="similarity">
    <text evidence="6">Belongs to the peroxiredoxin family. Tpx subfamily.</text>
</comment>
<dbReference type="Proteomes" id="UP000248987">
    <property type="component" value="Unassembled WGS sequence"/>
</dbReference>
<feature type="active site" description="Cysteine sulfenic acid (-SOH) intermediate" evidence="6">
    <location>
        <position position="60"/>
    </location>
</feature>
<comment type="function">
    <text evidence="6">Thiol-specific peroxidase that catalyzes the reduction of hydrogen peroxide and organic hydroperoxides to water and alcohols, respectively. Plays a role in cell protection against oxidative stress by detoxifying peroxides.</text>
</comment>
<dbReference type="SUPFAM" id="SSF52833">
    <property type="entry name" value="Thioredoxin-like"/>
    <property type="match status" value="1"/>
</dbReference>
<comment type="catalytic activity">
    <reaction evidence="6">
        <text>a hydroperoxide + [thioredoxin]-dithiol = an alcohol + [thioredoxin]-disulfide + H2O</text>
        <dbReference type="Rhea" id="RHEA:62620"/>
        <dbReference type="Rhea" id="RHEA-COMP:10698"/>
        <dbReference type="Rhea" id="RHEA-COMP:10700"/>
        <dbReference type="ChEBI" id="CHEBI:15377"/>
        <dbReference type="ChEBI" id="CHEBI:29950"/>
        <dbReference type="ChEBI" id="CHEBI:30879"/>
        <dbReference type="ChEBI" id="CHEBI:35924"/>
        <dbReference type="ChEBI" id="CHEBI:50058"/>
        <dbReference type="EC" id="1.11.1.24"/>
    </reaction>
</comment>
<gene>
    <name evidence="6" type="primary">tpx</name>
    <name evidence="8" type="ORF">LX77_02835</name>
</gene>
<dbReference type="InterPro" id="IPR018219">
    <property type="entry name" value="Tpx_CS"/>
</dbReference>
<evidence type="ECO:0000313" key="8">
    <source>
        <dbReference type="EMBL" id="RAJ21081.1"/>
    </source>
</evidence>
<dbReference type="Pfam" id="PF08534">
    <property type="entry name" value="Redoxin"/>
    <property type="match status" value="1"/>
</dbReference>
<feature type="domain" description="Thioredoxin" evidence="7">
    <location>
        <begin position="18"/>
        <end position="166"/>
    </location>
</feature>
<dbReference type="Gene3D" id="3.40.30.10">
    <property type="entry name" value="Glutaredoxin"/>
    <property type="match status" value="1"/>
</dbReference>
<dbReference type="HAMAP" id="MF_00269">
    <property type="entry name" value="Tpx"/>
    <property type="match status" value="1"/>
</dbReference>
<dbReference type="RefSeq" id="WP_066433107.1">
    <property type="nucleotide sequence ID" value="NZ_LZRN01000013.1"/>
</dbReference>
<dbReference type="PROSITE" id="PS01265">
    <property type="entry name" value="TPX"/>
    <property type="match status" value="1"/>
</dbReference>
<evidence type="ECO:0000256" key="1">
    <source>
        <dbReference type="ARBA" id="ARBA00022559"/>
    </source>
</evidence>
<dbReference type="STRING" id="49280.A9996_08285"/>
<accession>A0A1A7R4P8</accession>
<dbReference type="OrthoDB" id="9781543at2"/>
<keyword evidence="9" id="KW-1185">Reference proteome</keyword>
<dbReference type="InterPro" id="IPR002065">
    <property type="entry name" value="TPX"/>
</dbReference>
<keyword evidence="4 6" id="KW-1015">Disulfide bond</keyword>
<evidence type="ECO:0000256" key="3">
    <source>
        <dbReference type="ARBA" id="ARBA00023002"/>
    </source>
</evidence>
<dbReference type="AlphaFoldDB" id="A0A1A7R4P8"/>
<evidence type="ECO:0000256" key="5">
    <source>
        <dbReference type="ARBA" id="ARBA00023284"/>
    </source>
</evidence>
<dbReference type="InterPro" id="IPR036249">
    <property type="entry name" value="Thioredoxin-like_sf"/>
</dbReference>
<keyword evidence="2 6" id="KW-0049">Antioxidant</keyword>
<name>A0A1A7R4P8_9FLAO</name>
<protein>
    <recommendedName>
        <fullName evidence="6">Thiol peroxidase</fullName>
        <shortName evidence="6">Tpx</shortName>
        <ecNumber evidence="6">1.11.1.24</ecNumber>
    </recommendedName>
    <alternativeName>
        <fullName evidence="6">Peroxiredoxin tpx</fullName>
        <shortName evidence="6">Prx</shortName>
    </alternativeName>
    <alternativeName>
        <fullName evidence="6">Thioredoxin peroxidase</fullName>
    </alternativeName>
    <alternativeName>
        <fullName evidence="6">Thioredoxin-dependent peroxiredoxin</fullName>
    </alternativeName>
</protein>
<keyword evidence="1 6" id="KW-0575">Peroxidase</keyword>
<dbReference type="PROSITE" id="PS51352">
    <property type="entry name" value="THIOREDOXIN_2"/>
    <property type="match status" value="1"/>
</dbReference>
<dbReference type="GO" id="GO:0008379">
    <property type="term" value="F:thioredoxin peroxidase activity"/>
    <property type="evidence" value="ECO:0007669"/>
    <property type="project" value="UniProtKB-UniRule"/>
</dbReference>